<dbReference type="InterPro" id="IPR029063">
    <property type="entry name" value="SAM-dependent_MTases_sf"/>
</dbReference>
<organism evidence="8">
    <name type="scientific">Cladocopium goreaui</name>
    <dbReference type="NCBI Taxonomy" id="2562237"/>
    <lineage>
        <taxon>Eukaryota</taxon>
        <taxon>Sar</taxon>
        <taxon>Alveolata</taxon>
        <taxon>Dinophyceae</taxon>
        <taxon>Suessiales</taxon>
        <taxon>Symbiodiniaceae</taxon>
        <taxon>Cladocopium</taxon>
    </lineage>
</organism>
<dbReference type="PROSITE" id="PS51683">
    <property type="entry name" value="SAM_OMT_II"/>
    <property type="match status" value="1"/>
</dbReference>
<evidence type="ECO:0000313" key="8">
    <source>
        <dbReference type="EMBL" id="CAI3972157.1"/>
    </source>
</evidence>
<name>A0A9P1FFP9_9DINO</name>
<evidence type="ECO:0000256" key="4">
    <source>
        <dbReference type="SAM" id="SignalP"/>
    </source>
</evidence>
<dbReference type="Gene3D" id="3.40.50.150">
    <property type="entry name" value="Vaccinia Virus protein VP39"/>
    <property type="match status" value="1"/>
</dbReference>
<dbReference type="Pfam" id="PF01738">
    <property type="entry name" value="DLH"/>
    <property type="match status" value="1"/>
</dbReference>
<dbReference type="GO" id="GO:0008171">
    <property type="term" value="F:O-methyltransferase activity"/>
    <property type="evidence" value="ECO:0007669"/>
    <property type="project" value="InterPro"/>
</dbReference>
<dbReference type="Gene3D" id="3.40.50.1820">
    <property type="entry name" value="alpha/beta hydrolase"/>
    <property type="match status" value="1"/>
</dbReference>
<dbReference type="SUPFAM" id="SSF53474">
    <property type="entry name" value="alpha/beta-Hydrolases"/>
    <property type="match status" value="1"/>
</dbReference>
<dbReference type="EMBL" id="CAMXCT030000001">
    <property type="protein sequence ID" value="CAL4759469.1"/>
    <property type="molecule type" value="Genomic_DNA"/>
</dbReference>
<dbReference type="GO" id="GO:0046983">
    <property type="term" value="F:protein dimerization activity"/>
    <property type="evidence" value="ECO:0007669"/>
    <property type="project" value="InterPro"/>
</dbReference>
<dbReference type="AlphaFoldDB" id="A0A9P1FFP9"/>
<evidence type="ECO:0000256" key="3">
    <source>
        <dbReference type="ARBA" id="ARBA00022691"/>
    </source>
</evidence>
<evidence type="ECO:0000256" key="2">
    <source>
        <dbReference type="ARBA" id="ARBA00022679"/>
    </source>
</evidence>
<keyword evidence="4" id="KW-0732">Signal</keyword>
<proteinExistence type="predicted"/>
<dbReference type="Gene3D" id="1.10.10.10">
    <property type="entry name" value="Winged helix-like DNA-binding domain superfamily/Winged helix DNA-binding domain"/>
    <property type="match status" value="1"/>
</dbReference>
<dbReference type="SUPFAM" id="SSF46785">
    <property type="entry name" value="Winged helix' DNA-binding domain"/>
    <property type="match status" value="1"/>
</dbReference>
<evidence type="ECO:0000259" key="6">
    <source>
        <dbReference type="Pfam" id="PF01738"/>
    </source>
</evidence>
<dbReference type="Pfam" id="PF00891">
    <property type="entry name" value="Methyltransf_2"/>
    <property type="match status" value="1"/>
</dbReference>
<comment type="caution">
    <text evidence="8">The sequence shown here is derived from an EMBL/GenBank/DDBJ whole genome shotgun (WGS) entry which is preliminary data.</text>
</comment>
<keyword evidence="3" id="KW-0949">S-adenosyl-L-methionine</keyword>
<keyword evidence="1" id="KW-0489">Methyltransferase</keyword>
<dbReference type="GO" id="GO:0032259">
    <property type="term" value="P:methylation"/>
    <property type="evidence" value="ECO:0007669"/>
    <property type="project" value="UniProtKB-KW"/>
</dbReference>
<keyword evidence="10" id="KW-1185">Reference proteome</keyword>
<reference evidence="9 10" key="2">
    <citation type="submission" date="2024-05" db="EMBL/GenBank/DDBJ databases">
        <authorList>
            <person name="Chen Y."/>
            <person name="Shah S."/>
            <person name="Dougan E. K."/>
            <person name="Thang M."/>
            <person name="Chan C."/>
        </authorList>
    </citation>
    <scope>NUCLEOTIDE SEQUENCE [LARGE SCALE GENOMIC DNA]</scope>
</reference>
<evidence type="ECO:0000259" key="5">
    <source>
        <dbReference type="Pfam" id="PF00891"/>
    </source>
</evidence>
<evidence type="ECO:0000313" key="10">
    <source>
        <dbReference type="Proteomes" id="UP001152797"/>
    </source>
</evidence>
<dbReference type="EMBL" id="CAMXCT020000001">
    <property type="protein sequence ID" value="CAL1125532.1"/>
    <property type="molecule type" value="Genomic_DNA"/>
</dbReference>
<accession>A0A9P1FFP9</accession>
<evidence type="ECO:0000259" key="7">
    <source>
        <dbReference type="Pfam" id="PF08100"/>
    </source>
</evidence>
<feature type="signal peptide" evidence="4">
    <location>
        <begin position="1"/>
        <end position="23"/>
    </location>
</feature>
<dbReference type="Proteomes" id="UP001152797">
    <property type="component" value="Unassembled WGS sequence"/>
</dbReference>
<dbReference type="Pfam" id="PF08100">
    <property type="entry name" value="Dimerisation"/>
    <property type="match status" value="1"/>
</dbReference>
<dbReference type="PANTHER" id="PTHR43712:SF2">
    <property type="entry name" value="O-METHYLTRANSFERASE CICE"/>
    <property type="match status" value="1"/>
</dbReference>
<evidence type="ECO:0000256" key="1">
    <source>
        <dbReference type="ARBA" id="ARBA00022603"/>
    </source>
</evidence>
<dbReference type="OrthoDB" id="1606438at2759"/>
<dbReference type="Gene3D" id="1.10.287.1350">
    <property type="match status" value="1"/>
</dbReference>
<feature type="chain" id="PRO_5043271800" evidence="4">
    <location>
        <begin position="24"/>
        <end position="583"/>
    </location>
</feature>
<dbReference type="InterPro" id="IPR016461">
    <property type="entry name" value="COMT-like"/>
</dbReference>
<reference evidence="8" key="1">
    <citation type="submission" date="2022-10" db="EMBL/GenBank/DDBJ databases">
        <authorList>
            <person name="Chen Y."/>
            <person name="Dougan E. K."/>
            <person name="Chan C."/>
            <person name="Rhodes N."/>
            <person name="Thang M."/>
        </authorList>
    </citation>
    <scope>NUCLEOTIDE SEQUENCE</scope>
</reference>
<dbReference type="EMBL" id="CAMXCT010000001">
    <property type="protein sequence ID" value="CAI3972157.1"/>
    <property type="molecule type" value="Genomic_DNA"/>
</dbReference>
<dbReference type="InterPro" id="IPR036388">
    <property type="entry name" value="WH-like_DNA-bd_sf"/>
</dbReference>
<feature type="domain" description="O-methyltransferase C-terminal" evidence="5">
    <location>
        <begin position="359"/>
        <end position="564"/>
    </location>
</feature>
<protein>
    <submittedName>
        <fullName evidence="9">O-methyltransferase SfmM3</fullName>
    </submittedName>
</protein>
<dbReference type="InterPro" id="IPR002925">
    <property type="entry name" value="Dienelactn_hydro"/>
</dbReference>
<dbReference type="InterPro" id="IPR001077">
    <property type="entry name" value="COMT_C"/>
</dbReference>
<feature type="domain" description="Dienelactone hydrolase" evidence="6">
    <location>
        <begin position="117"/>
        <end position="217"/>
    </location>
</feature>
<dbReference type="InterPro" id="IPR029058">
    <property type="entry name" value="AB_hydrolase_fold"/>
</dbReference>
<dbReference type="PANTHER" id="PTHR43712">
    <property type="entry name" value="PUTATIVE (AFU_ORTHOLOGUE AFUA_4G14580)-RELATED"/>
    <property type="match status" value="1"/>
</dbReference>
<dbReference type="InterPro" id="IPR012967">
    <property type="entry name" value="COMT_dimerisation"/>
</dbReference>
<dbReference type="GO" id="GO:0016787">
    <property type="term" value="F:hydrolase activity"/>
    <property type="evidence" value="ECO:0007669"/>
    <property type="project" value="InterPro"/>
</dbReference>
<keyword evidence="2" id="KW-0808">Transferase</keyword>
<gene>
    <name evidence="8" type="ORF">C1SCF055_LOCUS747</name>
</gene>
<evidence type="ECO:0000313" key="9">
    <source>
        <dbReference type="EMBL" id="CAL4759469.1"/>
    </source>
</evidence>
<sequence length="583" mass="64567">MNCNLIRSLCLTLAVVLAVPALAEDKPGTQQPAKLDKQVPVKLDYLLYLPEDYDQQDEWPLVLFLHGAGERGDDLDLVTKHGPPKLIKRGKQFPFIVVSPQCPRNRWWDPFKLTALLDDVVATHKVDPDRLYVTGLSMGGFGSWALAAATPDRFAAVAPICGGGESHWARRISDIPIWVFHGAKDPVVSIDRSQVMVDALKQRGSKVKFTVYPDAGHDSWTETYDNPEFYEWLLEQKRPSKHVSRDSLMSDLHVHEDLARMITGYWSSQAIYAAAKLGIADLLKDGSRTVEELAAETDSDADALFRLLRALASLGIFAEDAPRQFKQTPMSAPLRSDVPGSQRALALMAGDAQHLAWGEILYSIKTGKSAYEHVHGKPLFKHLEEQPERAAVFDAAMTAIHGRETQCILEAYDFSQVNTLADIGGGNGSKITAILQAYPKMQGMLFDLPHVVERAKERIDEAGLSDRCQLVGGSFFESVPEGADTYLMRHIIHDWDDEQSIMILRNCHAAMPSNGKLLLVESVIPTGNEPFAGKFLDLAMLIVPGGKERTAEEYRALYDTAGFELTRIVETSHEVSVIEGVPK</sequence>
<dbReference type="InterPro" id="IPR036390">
    <property type="entry name" value="WH_DNA-bd_sf"/>
</dbReference>
<dbReference type="SUPFAM" id="SSF53335">
    <property type="entry name" value="S-adenosyl-L-methionine-dependent methyltransferases"/>
    <property type="match status" value="1"/>
</dbReference>
<feature type="domain" description="O-methyltransferase dimerisation" evidence="7">
    <location>
        <begin position="261"/>
        <end position="332"/>
    </location>
</feature>